<dbReference type="AlphaFoldDB" id="A0A0L1KHP3"/>
<evidence type="ECO:0000313" key="2">
    <source>
        <dbReference type="Proteomes" id="UP000037446"/>
    </source>
</evidence>
<dbReference type="GO" id="GO:0003677">
    <property type="term" value="F:DNA binding"/>
    <property type="evidence" value="ECO:0007669"/>
    <property type="project" value="InterPro"/>
</dbReference>
<organism evidence="1 2">
    <name type="scientific">Qipengyuania citrea LAMA 915</name>
    <dbReference type="NCBI Taxonomy" id="1306953"/>
    <lineage>
        <taxon>Bacteria</taxon>
        <taxon>Pseudomonadati</taxon>
        <taxon>Pseudomonadota</taxon>
        <taxon>Alphaproteobacteria</taxon>
        <taxon>Sphingomonadales</taxon>
        <taxon>Erythrobacteraceae</taxon>
        <taxon>Qipengyuania</taxon>
    </lineage>
</organism>
<reference evidence="2" key="1">
    <citation type="submission" date="2015-02" db="EMBL/GenBank/DDBJ databases">
        <authorList>
            <person name="Lima A.O."/>
            <person name="Cabral A."/>
            <person name="Porto L.M."/>
            <person name="Silva M.A."/>
        </authorList>
    </citation>
    <scope>NUCLEOTIDE SEQUENCE [LARGE SCALE GENOMIC DNA]</scope>
    <source>
        <strain evidence="2">LAMA 915</strain>
    </source>
</reference>
<dbReference type="InterPro" id="IPR011010">
    <property type="entry name" value="DNA_brk_join_enz"/>
</dbReference>
<dbReference type="Proteomes" id="UP000037446">
    <property type="component" value="Unassembled WGS sequence"/>
</dbReference>
<accession>A0A0L1KHP3</accession>
<dbReference type="PATRIC" id="fig|1306953.7.peg.463"/>
<proteinExistence type="predicted"/>
<evidence type="ECO:0000313" key="1">
    <source>
        <dbReference type="EMBL" id="KNH03585.1"/>
    </source>
</evidence>
<sequence length="44" mass="4984">MIYRATGNIRAIQILLGHTKIENTVRYLGVDVEDALLLAERTEI</sequence>
<comment type="caution">
    <text evidence="1">The sequence shown here is derived from an EMBL/GenBank/DDBJ whole genome shotgun (WGS) entry which is preliminary data.</text>
</comment>
<dbReference type="EMBL" id="JYNE01000002">
    <property type="protein sequence ID" value="KNH03585.1"/>
    <property type="molecule type" value="Genomic_DNA"/>
</dbReference>
<gene>
    <name evidence="1" type="ORF">J121_459</name>
</gene>
<protein>
    <submittedName>
        <fullName evidence="1">Mobile element protein</fullName>
    </submittedName>
</protein>
<name>A0A0L1KHP3_9SPHN</name>
<dbReference type="SUPFAM" id="SSF56349">
    <property type="entry name" value="DNA breaking-rejoining enzymes"/>
    <property type="match status" value="1"/>
</dbReference>